<dbReference type="AlphaFoldDB" id="A0A644ZJH1"/>
<dbReference type="GO" id="GO:0018169">
    <property type="term" value="F:ribosomal S6-glutamic acid ligase activity"/>
    <property type="evidence" value="ECO:0007669"/>
    <property type="project" value="TreeGrafter"/>
</dbReference>
<dbReference type="GO" id="GO:0009432">
    <property type="term" value="P:SOS response"/>
    <property type="evidence" value="ECO:0007669"/>
    <property type="project" value="TreeGrafter"/>
</dbReference>
<dbReference type="Gene3D" id="3.30.1490.20">
    <property type="entry name" value="ATP-grasp fold, A domain"/>
    <property type="match status" value="1"/>
</dbReference>
<sequence length="345" mass="40370">MKKIKYMIAIHHRPGNFSERWITYCNKKGIPYKLVNCYDSDIIKQLENCDALMWHHSHIYYKDVLFAKQLLYSLKQAGIKVFPNFNTNWHFDDKIGQKYLLEAIDAPLVPSYVFYDKKTAIEWAFNTTYPKVFKLRGGAGSQNVSLIKNKKEALRIINGAFGKGFSQYNRLENFKEKYRRYRIGKETLWGVMKGIARLFIATEFAKMNNRDKGYVYFQEFIPENNYDTRIIIVGDKAFGITRGVRENDFRASGSGNITYDKEKINIEMVKIAFDVNRKINSQSIAYDFILDGDKPLIVEISYGYAIEAYDPCPGYWDTSLSWHEGQFNPQEWMIENLINELKINV</sequence>
<reference evidence="2" key="1">
    <citation type="submission" date="2019-08" db="EMBL/GenBank/DDBJ databases">
        <authorList>
            <person name="Kucharzyk K."/>
            <person name="Murdoch R.W."/>
            <person name="Higgins S."/>
            <person name="Loffler F."/>
        </authorList>
    </citation>
    <scope>NUCLEOTIDE SEQUENCE</scope>
</reference>
<name>A0A644ZJH1_9ZZZZ</name>
<dbReference type="InterPro" id="IPR013651">
    <property type="entry name" value="ATP-grasp_RimK-type"/>
</dbReference>
<dbReference type="Pfam" id="PF08443">
    <property type="entry name" value="RimK"/>
    <property type="match status" value="1"/>
</dbReference>
<dbReference type="PANTHER" id="PTHR21621">
    <property type="entry name" value="RIBOSOMAL PROTEIN S6 MODIFICATION PROTEIN"/>
    <property type="match status" value="1"/>
</dbReference>
<dbReference type="GO" id="GO:0005737">
    <property type="term" value="C:cytoplasm"/>
    <property type="evidence" value="ECO:0007669"/>
    <property type="project" value="TreeGrafter"/>
</dbReference>
<organism evidence="2">
    <name type="scientific">bioreactor metagenome</name>
    <dbReference type="NCBI Taxonomy" id="1076179"/>
    <lineage>
        <taxon>unclassified sequences</taxon>
        <taxon>metagenomes</taxon>
        <taxon>ecological metagenomes</taxon>
    </lineage>
</organism>
<accession>A0A644ZJH1</accession>
<proteinExistence type="predicted"/>
<feature type="domain" description="ATP-grasp fold RimK-type" evidence="1">
    <location>
        <begin position="215"/>
        <end position="300"/>
    </location>
</feature>
<protein>
    <recommendedName>
        <fullName evidence="1">ATP-grasp fold RimK-type domain-containing protein</fullName>
    </recommendedName>
</protein>
<dbReference type="Gene3D" id="3.30.470.20">
    <property type="entry name" value="ATP-grasp fold, B domain"/>
    <property type="match status" value="1"/>
</dbReference>
<comment type="caution">
    <text evidence="2">The sequence shown here is derived from an EMBL/GenBank/DDBJ whole genome shotgun (WGS) entry which is preliminary data.</text>
</comment>
<evidence type="ECO:0000313" key="2">
    <source>
        <dbReference type="EMBL" id="MPM40989.1"/>
    </source>
</evidence>
<dbReference type="InterPro" id="IPR013815">
    <property type="entry name" value="ATP_grasp_subdomain_1"/>
</dbReference>
<gene>
    <name evidence="2" type="ORF">SDC9_87638</name>
</gene>
<dbReference type="EMBL" id="VSSQ01009205">
    <property type="protein sequence ID" value="MPM40989.1"/>
    <property type="molecule type" value="Genomic_DNA"/>
</dbReference>
<dbReference type="SUPFAM" id="SSF56059">
    <property type="entry name" value="Glutathione synthetase ATP-binding domain-like"/>
    <property type="match status" value="1"/>
</dbReference>
<evidence type="ECO:0000259" key="1">
    <source>
        <dbReference type="Pfam" id="PF08443"/>
    </source>
</evidence>
<dbReference type="PANTHER" id="PTHR21621:SF0">
    <property type="entry name" value="BETA-CITRYLGLUTAMATE SYNTHASE B-RELATED"/>
    <property type="match status" value="1"/>
</dbReference>
<dbReference type="GO" id="GO:0005524">
    <property type="term" value="F:ATP binding"/>
    <property type="evidence" value="ECO:0007669"/>
    <property type="project" value="InterPro"/>
</dbReference>